<dbReference type="SUPFAM" id="SSF47616">
    <property type="entry name" value="GST C-terminal domain-like"/>
    <property type="match status" value="1"/>
</dbReference>
<dbReference type="SUPFAM" id="SSF52833">
    <property type="entry name" value="Thioredoxin-like"/>
    <property type="match status" value="1"/>
</dbReference>
<dbReference type="GO" id="GO:0004364">
    <property type="term" value="F:glutathione transferase activity"/>
    <property type="evidence" value="ECO:0007669"/>
    <property type="project" value="TreeGrafter"/>
</dbReference>
<dbReference type="InterPro" id="IPR036249">
    <property type="entry name" value="Thioredoxin-like_sf"/>
</dbReference>
<dbReference type="GO" id="GO:0006749">
    <property type="term" value="P:glutathione metabolic process"/>
    <property type="evidence" value="ECO:0007669"/>
    <property type="project" value="TreeGrafter"/>
</dbReference>
<reference evidence="4" key="2">
    <citation type="submission" date="2022-10" db="EMBL/GenBank/DDBJ databases">
        <authorList>
            <consortium name="ENA_rothamsted_submissions"/>
            <consortium name="culmorum"/>
            <person name="King R."/>
        </authorList>
    </citation>
    <scope>NUCLEOTIDE SEQUENCE</scope>
</reference>
<dbReference type="Pfam" id="PF13417">
    <property type="entry name" value="GST_N_3"/>
    <property type="match status" value="1"/>
</dbReference>
<dbReference type="InterPro" id="IPR004045">
    <property type="entry name" value="Glutathione_S-Trfase_N"/>
</dbReference>
<dbReference type="EMBL" id="OU893339">
    <property type="protein sequence ID" value="CAG9795469.1"/>
    <property type="molecule type" value="Genomic_DNA"/>
</dbReference>
<dbReference type="FunFam" id="1.20.1050.10:FF:000007">
    <property type="entry name" value="Glutathione S-transferase 1-1"/>
    <property type="match status" value="1"/>
</dbReference>
<dbReference type="InterPro" id="IPR036282">
    <property type="entry name" value="Glutathione-S-Trfase_C_sf"/>
</dbReference>
<feature type="domain" description="GST C-terminal" evidence="3">
    <location>
        <begin position="96"/>
        <end position="216"/>
    </location>
</feature>
<dbReference type="SFLD" id="SFLDS00019">
    <property type="entry name" value="Glutathione_Transferase_(cytos"/>
    <property type="match status" value="1"/>
</dbReference>
<organism evidence="4 5">
    <name type="scientific">Diatraea saccharalis</name>
    <name type="common">sugarcane borer</name>
    <dbReference type="NCBI Taxonomy" id="40085"/>
    <lineage>
        <taxon>Eukaryota</taxon>
        <taxon>Metazoa</taxon>
        <taxon>Ecdysozoa</taxon>
        <taxon>Arthropoda</taxon>
        <taxon>Hexapoda</taxon>
        <taxon>Insecta</taxon>
        <taxon>Pterygota</taxon>
        <taxon>Neoptera</taxon>
        <taxon>Endopterygota</taxon>
        <taxon>Lepidoptera</taxon>
        <taxon>Glossata</taxon>
        <taxon>Ditrysia</taxon>
        <taxon>Pyraloidea</taxon>
        <taxon>Crambidae</taxon>
        <taxon>Crambinae</taxon>
        <taxon>Diatraea</taxon>
    </lineage>
</organism>
<evidence type="ECO:0000313" key="5">
    <source>
        <dbReference type="Proteomes" id="UP001153714"/>
    </source>
</evidence>
<dbReference type="InterPro" id="IPR040079">
    <property type="entry name" value="Glutathione_S-Trfase"/>
</dbReference>
<dbReference type="SFLD" id="SFLDG00358">
    <property type="entry name" value="Main_(cytGST)"/>
    <property type="match status" value="1"/>
</dbReference>
<keyword evidence="5" id="KW-1185">Reference proteome</keyword>
<dbReference type="PROSITE" id="PS50404">
    <property type="entry name" value="GST_NTER"/>
    <property type="match status" value="1"/>
</dbReference>
<dbReference type="Gene3D" id="3.40.30.10">
    <property type="entry name" value="Glutaredoxin"/>
    <property type="match status" value="1"/>
</dbReference>
<dbReference type="Gene3D" id="1.20.1050.10">
    <property type="match status" value="1"/>
</dbReference>
<dbReference type="InterPro" id="IPR010987">
    <property type="entry name" value="Glutathione-S-Trfase_C-like"/>
</dbReference>
<dbReference type="PANTHER" id="PTHR43969:SF9">
    <property type="entry name" value="GLUTATHIONE S TRANSFERASE D10, ISOFORM A-RELATED"/>
    <property type="match status" value="1"/>
</dbReference>
<dbReference type="SFLD" id="SFLDG01153">
    <property type="entry name" value="Main.4:_Theta-like"/>
    <property type="match status" value="1"/>
</dbReference>
<accession>A0A9N9WLA7</accession>
<reference evidence="4" key="1">
    <citation type="submission" date="2021-12" db="EMBL/GenBank/DDBJ databases">
        <authorList>
            <person name="King R."/>
        </authorList>
    </citation>
    <scope>NUCLEOTIDE SEQUENCE</scope>
</reference>
<dbReference type="Proteomes" id="UP001153714">
    <property type="component" value="Chromosome 8"/>
</dbReference>
<dbReference type="OrthoDB" id="2309723at2759"/>
<dbReference type="Pfam" id="PF00043">
    <property type="entry name" value="GST_C"/>
    <property type="match status" value="1"/>
</dbReference>
<feature type="domain" description="GST N-terminal" evidence="2">
    <location>
        <begin position="7"/>
        <end position="88"/>
    </location>
</feature>
<evidence type="ECO:0000259" key="3">
    <source>
        <dbReference type="PROSITE" id="PS50405"/>
    </source>
</evidence>
<dbReference type="CDD" id="cd03177">
    <property type="entry name" value="GST_C_Delta_Epsilon"/>
    <property type="match status" value="1"/>
</dbReference>
<protein>
    <submittedName>
        <fullName evidence="4">Uncharacterized protein</fullName>
    </submittedName>
</protein>
<comment type="subunit">
    <text evidence="1">Homodimer.</text>
</comment>
<dbReference type="InterPro" id="IPR004046">
    <property type="entry name" value="GST_C"/>
</dbReference>
<evidence type="ECO:0000256" key="1">
    <source>
        <dbReference type="ARBA" id="ARBA00011738"/>
    </source>
</evidence>
<name>A0A9N9WLA7_9NEOP</name>
<proteinExistence type="predicted"/>
<sequence>MRKTLKMAFVLYKTDGSPPARAAMMVVDLLGLKVKTSEVFPPTGDHLKPEFVQKNPIHTIPFIEDGNFRLADSHAIITYLMSKYGDDKKLEWYPNDLEVRATVDQRMYMDATIVFPKIRAMLATSLIDRKSVPTNEQLAEVKEVYGILEKYLEQTRFFAADHLTLADISLVASVSTLDGVIPVNEFPKLSQWFETMQQYDWYQSANKPGLEKITKMFHKNNKLAITERKLQNN</sequence>
<dbReference type="PANTHER" id="PTHR43969">
    <property type="entry name" value="GLUTATHIONE S TRANSFERASE D10, ISOFORM A-RELATED"/>
    <property type="match status" value="1"/>
</dbReference>
<gene>
    <name evidence="4" type="ORF">DIATSA_LOCUS12732</name>
</gene>
<evidence type="ECO:0000313" key="4">
    <source>
        <dbReference type="EMBL" id="CAG9795469.1"/>
    </source>
</evidence>
<evidence type="ECO:0000259" key="2">
    <source>
        <dbReference type="PROSITE" id="PS50404"/>
    </source>
</evidence>
<dbReference type="PROSITE" id="PS50405">
    <property type="entry name" value="GST_CTER"/>
    <property type="match status" value="1"/>
</dbReference>
<dbReference type="AlphaFoldDB" id="A0A9N9WLA7"/>